<dbReference type="EMBL" id="PFBW01000148">
    <property type="protein sequence ID" value="PIR77257.1"/>
    <property type="molecule type" value="Genomic_DNA"/>
</dbReference>
<keyword evidence="1" id="KW-0413">Isomerase</keyword>
<dbReference type="InterPro" id="IPR003331">
    <property type="entry name" value="UDP_GlcNAc_Epimerase_2_dom"/>
</dbReference>
<gene>
    <name evidence="3" type="ORF">COU30_03445</name>
</gene>
<evidence type="ECO:0000313" key="4">
    <source>
        <dbReference type="Proteomes" id="UP000228528"/>
    </source>
</evidence>
<feature type="domain" description="UDP-N-acetylglucosamine 2-epimerase" evidence="2">
    <location>
        <begin position="3"/>
        <end position="163"/>
    </location>
</feature>
<organism evidence="3 4">
    <name type="scientific">Candidatus Magasanikbacteria bacterium CG10_big_fil_rev_8_21_14_0_10_38_6</name>
    <dbReference type="NCBI Taxonomy" id="1974647"/>
    <lineage>
        <taxon>Bacteria</taxon>
        <taxon>Candidatus Magasanikiibacteriota</taxon>
    </lineage>
</organism>
<protein>
    <submittedName>
        <fullName evidence="3">UDP-N-acetylglucosamine 2-epimerase (Non-hydrolyzing)</fullName>
    </submittedName>
</protein>
<accession>A0A2M6P0M6</accession>
<feature type="non-terminal residue" evidence="3">
    <location>
        <position position="1"/>
    </location>
</feature>
<dbReference type="InterPro" id="IPR029767">
    <property type="entry name" value="WecB-like"/>
</dbReference>
<dbReference type="Pfam" id="PF02350">
    <property type="entry name" value="Epimerase_2"/>
    <property type="match status" value="1"/>
</dbReference>
<dbReference type="Gene3D" id="3.40.50.2000">
    <property type="entry name" value="Glycogen Phosphorylase B"/>
    <property type="match status" value="1"/>
</dbReference>
<dbReference type="AlphaFoldDB" id="A0A2M6P0M6"/>
<evidence type="ECO:0000313" key="3">
    <source>
        <dbReference type="EMBL" id="PIR77257.1"/>
    </source>
</evidence>
<dbReference type="PANTHER" id="PTHR43174:SF1">
    <property type="entry name" value="UDP-N-ACETYLGLUCOSAMINE 2-EPIMERASE"/>
    <property type="match status" value="1"/>
</dbReference>
<comment type="similarity">
    <text evidence="1">Belongs to the UDP-N-acetylglucosamine 2-epimerase family.</text>
</comment>
<evidence type="ECO:0000256" key="1">
    <source>
        <dbReference type="RuleBase" id="RU003513"/>
    </source>
</evidence>
<sequence>PQDESYYFCTLHRAENVDSNEVFVEILDALEEISKDKPIYLPLHPRTKKRAEEFGLMERMNAIFVLLDPLSYSECVGYQKYADLVLTDSGGIQEETTYLGVPCLTLRTETERPVTVSEGTNCIGGVCKESIISAYHQIDFDQIRPIIHYWDGKTSERIIHVLEDIL</sequence>
<proteinExistence type="inferred from homology"/>
<evidence type="ECO:0000259" key="2">
    <source>
        <dbReference type="Pfam" id="PF02350"/>
    </source>
</evidence>
<reference evidence="4" key="1">
    <citation type="submission" date="2017-09" db="EMBL/GenBank/DDBJ databases">
        <title>Depth-based differentiation of microbial function through sediment-hosted aquifers and enrichment of novel symbionts in the deep terrestrial subsurface.</title>
        <authorList>
            <person name="Probst A.J."/>
            <person name="Ladd B."/>
            <person name="Jarett J.K."/>
            <person name="Geller-Mcgrath D.E."/>
            <person name="Sieber C.M.K."/>
            <person name="Emerson J.B."/>
            <person name="Anantharaman K."/>
            <person name="Thomas B.C."/>
            <person name="Malmstrom R."/>
            <person name="Stieglmeier M."/>
            <person name="Klingl A."/>
            <person name="Woyke T."/>
            <person name="Ryan C.M."/>
            <person name="Banfield J.F."/>
        </authorList>
    </citation>
    <scope>NUCLEOTIDE SEQUENCE [LARGE SCALE GENOMIC DNA]</scope>
</reference>
<dbReference type="PANTHER" id="PTHR43174">
    <property type="entry name" value="UDP-N-ACETYLGLUCOSAMINE 2-EPIMERASE"/>
    <property type="match status" value="1"/>
</dbReference>
<dbReference type="GO" id="GO:0016853">
    <property type="term" value="F:isomerase activity"/>
    <property type="evidence" value="ECO:0007669"/>
    <property type="project" value="UniProtKB-KW"/>
</dbReference>
<name>A0A2M6P0M6_9BACT</name>
<dbReference type="SUPFAM" id="SSF53756">
    <property type="entry name" value="UDP-Glycosyltransferase/glycogen phosphorylase"/>
    <property type="match status" value="1"/>
</dbReference>
<dbReference type="Proteomes" id="UP000228528">
    <property type="component" value="Unassembled WGS sequence"/>
</dbReference>
<comment type="caution">
    <text evidence="3">The sequence shown here is derived from an EMBL/GenBank/DDBJ whole genome shotgun (WGS) entry which is preliminary data.</text>
</comment>